<keyword evidence="2 7" id="KW-0813">Transport</keyword>
<protein>
    <submittedName>
        <fullName evidence="10">TonB-linked outer membrane protein, SusC/RagA family</fullName>
    </submittedName>
</protein>
<evidence type="ECO:0000256" key="1">
    <source>
        <dbReference type="ARBA" id="ARBA00004571"/>
    </source>
</evidence>
<dbReference type="STRING" id="1391627.SAMN05216464_105263"/>
<dbReference type="Gene3D" id="3.55.50.30">
    <property type="match status" value="1"/>
</dbReference>
<comment type="subcellular location">
    <subcellularLocation>
        <location evidence="1 7">Cell outer membrane</location>
        <topology evidence="1 7">Multi-pass membrane protein</topology>
    </subcellularLocation>
</comment>
<feature type="region of interest" description="Disordered" evidence="8">
    <location>
        <begin position="1023"/>
        <end position="1043"/>
    </location>
</feature>
<dbReference type="Pfam" id="PF07660">
    <property type="entry name" value="STN"/>
    <property type="match status" value="1"/>
</dbReference>
<dbReference type="InterPro" id="IPR008969">
    <property type="entry name" value="CarboxyPept-like_regulatory"/>
</dbReference>
<dbReference type="InterPro" id="IPR039426">
    <property type="entry name" value="TonB-dep_rcpt-like"/>
</dbReference>
<dbReference type="EMBL" id="FNAI01000005">
    <property type="protein sequence ID" value="SDE33576.1"/>
    <property type="molecule type" value="Genomic_DNA"/>
</dbReference>
<reference evidence="10 11" key="1">
    <citation type="submission" date="2016-10" db="EMBL/GenBank/DDBJ databases">
        <authorList>
            <person name="de Groot N.N."/>
        </authorList>
    </citation>
    <scope>NUCLEOTIDE SEQUENCE [LARGE SCALE GENOMIC DNA]</scope>
    <source>
        <strain evidence="10 11">47C3B</strain>
    </source>
</reference>
<organism evidence="10 11">
    <name type="scientific">Mucilaginibacter pineti</name>
    <dbReference type="NCBI Taxonomy" id="1391627"/>
    <lineage>
        <taxon>Bacteria</taxon>
        <taxon>Pseudomonadati</taxon>
        <taxon>Bacteroidota</taxon>
        <taxon>Sphingobacteriia</taxon>
        <taxon>Sphingobacteriales</taxon>
        <taxon>Sphingobacteriaceae</taxon>
        <taxon>Mucilaginibacter</taxon>
    </lineage>
</organism>
<dbReference type="InterPro" id="IPR023997">
    <property type="entry name" value="TonB-dep_OMP_SusC/RagA_CS"/>
</dbReference>
<dbReference type="InterPro" id="IPR023996">
    <property type="entry name" value="TonB-dep_OMP_SusC/RagA"/>
</dbReference>
<proteinExistence type="inferred from homology"/>
<evidence type="ECO:0000259" key="9">
    <source>
        <dbReference type="SMART" id="SM00965"/>
    </source>
</evidence>
<dbReference type="InterPro" id="IPR037066">
    <property type="entry name" value="Plug_dom_sf"/>
</dbReference>
<evidence type="ECO:0000256" key="3">
    <source>
        <dbReference type="ARBA" id="ARBA00022452"/>
    </source>
</evidence>
<comment type="similarity">
    <text evidence="7">Belongs to the TonB-dependent receptor family.</text>
</comment>
<gene>
    <name evidence="10" type="ORF">SAMN05216464_105263</name>
</gene>
<name>A0A1G7C4H6_9SPHI</name>
<dbReference type="Gene3D" id="2.170.130.10">
    <property type="entry name" value="TonB-dependent receptor, plug domain"/>
    <property type="match status" value="1"/>
</dbReference>
<dbReference type="PROSITE" id="PS52016">
    <property type="entry name" value="TONB_DEPENDENT_REC_3"/>
    <property type="match status" value="1"/>
</dbReference>
<dbReference type="InterPro" id="IPR011662">
    <property type="entry name" value="Secretin/TonB_short_N"/>
</dbReference>
<dbReference type="InterPro" id="IPR036942">
    <property type="entry name" value="Beta-barrel_TonB_sf"/>
</dbReference>
<dbReference type="Proteomes" id="UP000199072">
    <property type="component" value="Unassembled WGS sequence"/>
</dbReference>
<evidence type="ECO:0000256" key="8">
    <source>
        <dbReference type="SAM" id="MobiDB-lite"/>
    </source>
</evidence>
<keyword evidence="4 7" id="KW-0812">Transmembrane</keyword>
<sequence length="1125" mass="122982">MKKNAHRINQVRLNQFLKIFLMFKFILALVIVSSLQSFAKGYGQSIINVSFQNVSLKKAFKEIEKKSDYRFLYSDDVLAKNVSPTSLTITNASLDEAMTALLANTNLVYRLSENNLVILSEKGGTLSVLKVTGKVIDEAGKPMPGVSIKVKGTDVGAQTEVDGNYVLNIPDANANNVVLVFSFVGYTTQEVPLNGNTTLNIQLKETSNSLNEVIVVGYGGVKRKDITGAVGIIDAKEAKKLSTNDLSQLLQGRVAGVTVNSDGQPGAFPSVRIRGFSTFGDAAPLYVIDGVPMSNSPRDFNPNDIESMQVLKDASAGAIYGSRAANGVVIITTKQGKKGTPLKIEYSAYYGVDKIWQKIPVLNRVQYQTVINEVNTNAGLPLIPGNDPTSSVYVANTNTDWQKVGEKNGNRQNHDINFSGGSEHFTYNVSLDYFGNKGTFVGNGPTYDRYSTRVNTSGDKGIFRFGESVFYSHSHENALTYRSDILTGNRPPLIIDLIEAVPTQQLYDPTKVGGYGGILSSVQNVISLNAVGINSLIKNYTDVDRVLASAFGEVTLLKTNGHSLKYKINLSYDKVVANDFSYQPPFDLGYFFNQSISRLDNTERLYTTGIIENTLTYNKAFGKHTVDVLLGQSYQQDNFRTFSGHAENVVEPYLQLDNGTNKTTSGSSAESTLASYFGRLNYNFDSRYLLTATLRRDGSSRFAPSNRFGYFPSAALAWRITNEKFFTVPKDIISDLKFRASYGELGNQNIGNYLYTSYINPNIVYNFSSSGDNQGTKVTGGLTTSLVSENIKWETRTTANFGFDATLLNGLFDLSAEYYNSKSADVLVGVPIPASTGSVNQAPLINAATLRNSGIEISAAYHKRTGDFTLDISANIATVKNKVLALGGNNEPIYGVGSKTAVGGEVGEHFGYVAEGIFQNAADIANHAKQEAGTAPGDIKFKDLDGNNVINADDRTYLGSAIPKLNYGFNVTTGYKNFDLSVFTSGSSGFLINSRLYRDLMLTTDYINRSTDILNHWTPTNTNTDIPRVVQNDPNQNQRDSNRKGWLQNGKYLRINTVSLGYTFKKGIIEGLSNARIYVTGQNLYSFQGYKGFNPDFTSGVFNPGFDAGSFPKPRTILVGVQVGF</sequence>
<keyword evidence="3 7" id="KW-1134">Transmembrane beta strand</keyword>
<keyword evidence="11" id="KW-1185">Reference proteome</keyword>
<evidence type="ECO:0000256" key="6">
    <source>
        <dbReference type="ARBA" id="ARBA00023237"/>
    </source>
</evidence>
<dbReference type="Pfam" id="PF07715">
    <property type="entry name" value="Plug"/>
    <property type="match status" value="1"/>
</dbReference>
<dbReference type="AlphaFoldDB" id="A0A1G7C4H6"/>
<dbReference type="OrthoDB" id="9768177at2"/>
<dbReference type="SUPFAM" id="SSF56935">
    <property type="entry name" value="Porins"/>
    <property type="match status" value="1"/>
</dbReference>
<accession>A0A1G7C4H6</accession>
<dbReference type="NCBIfam" id="TIGR04056">
    <property type="entry name" value="OMP_RagA_SusC"/>
    <property type="match status" value="1"/>
</dbReference>
<dbReference type="SUPFAM" id="SSF49464">
    <property type="entry name" value="Carboxypeptidase regulatory domain-like"/>
    <property type="match status" value="1"/>
</dbReference>
<keyword evidence="6 7" id="KW-0998">Cell outer membrane</keyword>
<evidence type="ECO:0000256" key="2">
    <source>
        <dbReference type="ARBA" id="ARBA00022448"/>
    </source>
</evidence>
<dbReference type="NCBIfam" id="TIGR04057">
    <property type="entry name" value="SusC_RagA_signa"/>
    <property type="match status" value="1"/>
</dbReference>
<dbReference type="Gene3D" id="2.60.40.1120">
    <property type="entry name" value="Carboxypeptidase-like, regulatory domain"/>
    <property type="match status" value="1"/>
</dbReference>
<evidence type="ECO:0000256" key="5">
    <source>
        <dbReference type="ARBA" id="ARBA00023136"/>
    </source>
</evidence>
<dbReference type="SMART" id="SM00965">
    <property type="entry name" value="STN"/>
    <property type="match status" value="1"/>
</dbReference>
<feature type="domain" description="Secretin/TonB short N-terminal" evidence="9">
    <location>
        <begin position="69"/>
        <end position="122"/>
    </location>
</feature>
<dbReference type="InterPro" id="IPR012910">
    <property type="entry name" value="Plug_dom"/>
</dbReference>
<evidence type="ECO:0000256" key="4">
    <source>
        <dbReference type="ARBA" id="ARBA00022692"/>
    </source>
</evidence>
<dbReference type="Gene3D" id="2.40.170.20">
    <property type="entry name" value="TonB-dependent receptor, beta-barrel domain"/>
    <property type="match status" value="1"/>
</dbReference>
<dbReference type="GO" id="GO:0009279">
    <property type="term" value="C:cell outer membrane"/>
    <property type="evidence" value="ECO:0007669"/>
    <property type="project" value="UniProtKB-SubCell"/>
</dbReference>
<keyword evidence="5 7" id="KW-0472">Membrane</keyword>
<dbReference type="Pfam" id="PF13715">
    <property type="entry name" value="CarbopepD_reg_2"/>
    <property type="match status" value="1"/>
</dbReference>
<evidence type="ECO:0000313" key="11">
    <source>
        <dbReference type="Proteomes" id="UP000199072"/>
    </source>
</evidence>
<evidence type="ECO:0000313" key="10">
    <source>
        <dbReference type="EMBL" id="SDE33576.1"/>
    </source>
</evidence>
<evidence type="ECO:0000256" key="7">
    <source>
        <dbReference type="PROSITE-ProRule" id="PRU01360"/>
    </source>
</evidence>